<organism evidence="2 3">
    <name type="scientific">Vigna angularis var. angularis</name>
    <dbReference type="NCBI Taxonomy" id="157739"/>
    <lineage>
        <taxon>Eukaryota</taxon>
        <taxon>Viridiplantae</taxon>
        <taxon>Streptophyta</taxon>
        <taxon>Embryophyta</taxon>
        <taxon>Tracheophyta</taxon>
        <taxon>Spermatophyta</taxon>
        <taxon>Magnoliopsida</taxon>
        <taxon>eudicotyledons</taxon>
        <taxon>Gunneridae</taxon>
        <taxon>Pentapetalae</taxon>
        <taxon>rosids</taxon>
        <taxon>fabids</taxon>
        <taxon>Fabales</taxon>
        <taxon>Fabaceae</taxon>
        <taxon>Papilionoideae</taxon>
        <taxon>50 kb inversion clade</taxon>
        <taxon>NPAAA clade</taxon>
        <taxon>indigoferoid/millettioid clade</taxon>
        <taxon>Phaseoleae</taxon>
        <taxon>Vigna</taxon>
    </lineage>
</organism>
<accession>A0A0S3RAF6</accession>
<evidence type="ECO:0000256" key="1">
    <source>
        <dbReference type="SAM" id="MobiDB-lite"/>
    </source>
</evidence>
<feature type="region of interest" description="Disordered" evidence="1">
    <location>
        <begin position="1"/>
        <end position="89"/>
    </location>
</feature>
<dbReference type="EMBL" id="AP015035">
    <property type="protein sequence ID" value="BAT77577.1"/>
    <property type="molecule type" value="Genomic_DNA"/>
</dbReference>
<dbReference type="AlphaFoldDB" id="A0A0S3RAF6"/>
<proteinExistence type="predicted"/>
<evidence type="ECO:0000313" key="3">
    <source>
        <dbReference type="Proteomes" id="UP000291084"/>
    </source>
</evidence>
<evidence type="ECO:0000313" key="2">
    <source>
        <dbReference type="EMBL" id="BAT77577.1"/>
    </source>
</evidence>
<dbReference type="Proteomes" id="UP000291084">
    <property type="component" value="Chromosome 2"/>
</dbReference>
<protein>
    <submittedName>
        <fullName evidence="2">Uncharacterized protein</fullName>
    </submittedName>
</protein>
<gene>
    <name evidence="2" type="primary">Vigan.02G016400</name>
    <name evidence="2" type="ORF">VIGAN_02016400</name>
</gene>
<feature type="compositionally biased region" description="Low complexity" evidence="1">
    <location>
        <begin position="41"/>
        <end position="60"/>
    </location>
</feature>
<reference evidence="2 3" key="1">
    <citation type="journal article" date="2015" name="Sci. Rep.">
        <title>The power of single molecule real-time sequencing technology in the de novo assembly of a eukaryotic genome.</title>
        <authorList>
            <person name="Sakai H."/>
            <person name="Naito K."/>
            <person name="Ogiso-Tanaka E."/>
            <person name="Takahashi Y."/>
            <person name="Iseki K."/>
            <person name="Muto C."/>
            <person name="Satou K."/>
            <person name="Teruya K."/>
            <person name="Shiroma A."/>
            <person name="Shimoji M."/>
            <person name="Hirano T."/>
            <person name="Itoh T."/>
            <person name="Kaga A."/>
            <person name="Tomooka N."/>
        </authorList>
    </citation>
    <scope>NUCLEOTIDE SEQUENCE [LARGE SCALE GENOMIC DNA]</scope>
    <source>
        <strain evidence="3">cv. Shumari</strain>
    </source>
</reference>
<sequence length="89" mass="9550">LVQTRSKMSQPSQPVSGNSSPVTVTPSPQENETTLSAPPQCSSMTSRSTCRTTTHCSPSATPAPPSRTRRGARRTPRSVAVSRPCRNRQ</sequence>
<name>A0A0S3RAF6_PHAAN</name>
<feature type="compositionally biased region" description="Polar residues" evidence="1">
    <location>
        <begin position="1"/>
        <end position="40"/>
    </location>
</feature>
<feature type="compositionally biased region" description="Basic residues" evidence="1">
    <location>
        <begin position="67"/>
        <end position="76"/>
    </location>
</feature>
<keyword evidence="3" id="KW-1185">Reference proteome</keyword>
<feature type="non-terminal residue" evidence="2">
    <location>
        <position position="1"/>
    </location>
</feature>